<evidence type="ECO:0000313" key="4">
    <source>
        <dbReference type="EMBL" id="GFH58853.1"/>
    </source>
</evidence>
<dbReference type="InterPro" id="IPR016181">
    <property type="entry name" value="Acyl_CoA_acyltransferase"/>
</dbReference>
<dbReference type="Pfam" id="PF00583">
    <property type="entry name" value="Acetyltransf_1"/>
    <property type="match status" value="1"/>
</dbReference>
<evidence type="ECO:0000256" key="2">
    <source>
        <dbReference type="ARBA" id="ARBA00023315"/>
    </source>
</evidence>
<keyword evidence="2" id="KW-0012">Acyltransferase</keyword>
<reference evidence="4 5" key="1">
    <citation type="journal article" date="2021" name="Sci. Rep.">
        <title>The genome of the diatom Chaetoceros tenuissimus carries an ancient integrated fragment of an extant virus.</title>
        <authorList>
            <person name="Hongo Y."/>
            <person name="Kimura K."/>
            <person name="Takaki Y."/>
            <person name="Yoshida Y."/>
            <person name="Baba S."/>
            <person name="Kobayashi G."/>
            <person name="Nagasaki K."/>
            <person name="Hano T."/>
            <person name="Tomaru Y."/>
        </authorList>
    </citation>
    <scope>NUCLEOTIDE SEQUENCE [LARGE SCALE GENOMIC DNA]</scope>
    <source>
        <strain evidence="4 5">NIES-3715</strain>
    </source>
</reference>
<dbReference type="PROSITE" id="PS51186">
    <property type="entry name" value="GNAT"/>
    <property type="match status" value="1"/>
</dbReference>
<keyword evidence="5" id="KW-1185">Reference proteome</keyword>
<dbReference type="Proteomes" id="UP001054902">
    <property type="component" value="Unassembled WGS sequence"/>
</dbReference>
<keyword evidence="1" id="KW-0808">Transferase</keyword>
<dbReference type="InterPro" id="IPR051556">
    <property type="entry name" value="N-term/lysine_N-AcTrnsfr"/>
</dbReference>
<protein>
    <recommendedName>
        <fullName evidence="3">N-acetyltransferase domain-containing protein</fullName>
    </recommendedName>
</protein>
<dbReference type="CDD" id="cd04301">
    <property type="entry name" value="NAT_SF"/>
    <property type="match status" value="1"/>
</dbReference>
<dbReference type="PANTHER" id="PTHR42919:SF8">
    <property type="entry name" value="N-ALPHA-ACETYLTRANSFERASE 50"/>
    <property type="match status" value="1"/>
</dbReference>
<proteinExistence type="predicted"/>
<dbReference type="InterPro" id="IPR000182">
    <property type="entry name" value="GNAT_dom"/>
</dbReference>
<comment type="caution">
    <text evidence="4">The sequence shown here is derived from an EMBL/GenBank/DDBJ whole genome shotgun (WGS) entry which is preliminary data.</text>
</comment>
<name>A0AAD3D6Q4_9STRA</name>
<dbReference type="Gene3D" id="3.40.630.30">
    <property type="match status" value="1"/>
</dbReference>
<evidence type="ECO:0000313" key="5">
    <source>
        <dbReference type="Proteomes" id="UP001054902"/>
    </source>
</evidence>
<accession>A0AAD3D6Q4</accession>
<dbReference type="EMBL" id="BLLK01000062">
    <property type="protein sequence ID" value="GFH58853.1"/>
    <property type="molecule type" value="Genomic_DNA"/>
</dbReference>
<dbReference type="GO" id="GO:0007064">
    <property type="term" value="P:mitotic sister chromatid cohesion"/>
    <property type="evidence" value="ECO:0007669"/>
    <property type="project" value="TreeGrafter"/>
</dbReference>
<dbReference type="GO" id="GO:0031415">
    <property type="term" value="C:NatA complex"/>
    <property type="evidence" value="ECO:0007669"/>
    <property type="project" value="TreeGrafter"/>
</dbReference>
<dbReference type="AlphaFoldDB" id="A0AAD3D6Q4"/>
<evidence type="ECO:0000259" key="3">
    <source>
        <dbReference type="PROSITE" id="PS51186"/>
    </source>
</evidence>
<dbReference type="SUPFAM" id="SSF55729">
    <property type="entry name" value="Acyl-CoA N-acyltransferases (Nat)"/>
    <property type="match status" value="1"/>
</dbReference>
<dbReference type="GO" id="GO:0008080">
    <property type="term" value="F:N-acetyltransferase activity"/>
    <property type="evidence" value="ECO:0007669"/>
    <property type="project" value="TreeGrafter"/>
</dbReference>
<sequence length="163" mass="18542">MKDIEIDFGQITADNIAQLKIINSSSLPVTYPDQFYKSVVSSKNETLNKYAYHNGFVIGAICCKHPDNDTSKLYIMTLGVLPCYRCKNVGTKLVQSVLDAVSEQKEKNEGSEKDVNEISLHVQVNNEDAIRFYERLGFVKGEKVENYYKRLDPPDCFILTKTF</sequence>
<dbReference type="FunFam" id="3.40.630.30:FF:000006">
    <property type="entry name" value="Putative n-alpha-acetyltransferase 50"/>
    <property type="match status" value="1"/>
</dbReference>
<organism evidence="4 5">
    <name type="scientific">Chaetoceros tenuissimus</name>
    <dbReference type="NCBI Taxonomy" id="426638"/>
    <lineage>
        <taxon>Eukaryota</taxon>
        <taxon>Sar</taxon>
        <taxon>Stramenopiles</taxon>
        <taxon>Ochrophyta</taxon>
        <taxon>Bacillariophyta</taxon>
        <taxon>Coscinodiscophyceae</taxon>
        <taxon>Chaetocerotophycidae</taxon>
        <taxon>Chaetocerotales</taxon>
        <taxon>Chaetocerotaceae</taxon>
        <taxon>Chaetoceros</taxon>
    </lineage>
</organism>
<dbReference type="PANTHER" id="PTHR42919">
    <property type="entry name" value="N-ALPHA-ACETYLTRANSFERASE"/>
    <property type="match status" value="1"/>
</dbReference>
<feature type="domain" description="N-acetyltransferase" evidence="3">
    <location>
        <begin position="6"/>
        <end position="163"/>
    </location>
</feature>
<gene>
    <name evidence="4" type="ORF">CTEN210_15329</name>
</gene>
<evidence type="ECO:0000256" key="1">
    <source>
        <dbReference type="ARBA" id="ARBA00022679"/>
    </source>
</evidence>